<evidence type="ECO:0000313" key="1">
    <source>
        <dbReference type="EMBL" id="SIS83440.1"/>
    </source>
</evidence>
<protein>
    <submittedName>
        <fullName evidence="1">Uncharacterized protein</fullName>
    </submittedName>
</protein>
<reference evidence="2" key="1">
    <citation type="submission" date="2017-01" db="EMBL/GenBank/DDBJ databases">
        <authorList>
            <person name="Varghese N."/>
            <person name="Submissions S."/>
        </authorList>
    </citation>
    <scope>NUCLEOTIDE SEQUENCE [LARGE SCALE GENOMIC DNA]</scope>
    <source>
        <strain evidence="2">DSM 19945</strain>
    </source>
</reference>
<gene>
    <name evidence="1" type="ORF">SAMN05421580_105243</name>
</gene>
<proteinExistence type="predicted"/>
<dbReference type="STRING" id="453582.SAMN05421580_105243"/>
<keyword evidence="2" id="KW-1185">Reference proteome</keyword>
<evidence type="ECO:0000313" key="2">
    <source>
        <dbReference type="Proteomes" id="UP000186221"/>
    </source>
</evidence>
<dbReference type="Proteomes" id="UP000186221">
    <property type="component" value="Unassembled WGS sequence"/>
</dbReference>
<name>A0A1N7MBK0_9RHOB</name>
<dbReference type="EMBL" id="FTOG01000005">
    <property type="protein sequence ID" value="SIS83440.1"/>
    <property type="molecule type" value="Genomic_DNA"/>
</dbReference>
<sequence>MTNVTTTLRTGGFKTWAAQTVPAGVYSRARA</sequence>
<organism evidence="1 2">
    <name type="scientific">Rhodobacter aestuarii</name>
    <dbReference type="NCBI Taxonomy" id="453582"/>
    <lineage>
        <taxon>Bacteria</taxon>
        <taxon>Pseudomonadati</taxon>
        <taxon>Pseudomonadota</taxon>
        <taxon>Alphaproteobacteria</taxon>
        <taxon>Rhodobacterales</taxon>
        <taxon>Rhodobacter group</taxon>
        <taxon>Rhodobacter</taxon>
    </lineage>
</organism>
<accession>A0A1N7MBK0</accession>
<dbReference type="AlphaFoldDB" id="A0A1N7MBK0"/>